<gene>
    <name evidence="4" type="ORF">SAMN04488122_3578</name>
</gene>
<evidence type="ECO:0000259" key="3">
    <source>
        <dbReference type="SMART" id="SM00606"/>
    </source>
</evidence>
<dbReference type="InterPro" id="IPR005084">
    <property type="entry name" value="CBM6"/>
</dbReference>
<dbReference type="OrthoDB" id="9763933at2"/>
<dbReference type="InterPro" id="IPR008979">
    <property type="entry name" value="Galactose-bd-like_sf"/>
</dbReference>
<accession>A0A1I0S4R1</accession>
<dbReference type="RefSeq" id="WP_089897004.1">
    <property type="nucleotide sequence ID" value="NZ_FOJG01000002.1"/>
</dbReference>
<name>A0A1I0S4R1_9BACT</name>
<evidence type="ECO:0000256" key="2">
    <source>
        <dbReference type="SAM" id="SignalP"/>
    </source>
</evidence>
<feature type="domain" description="Cellulose binding type IV" evidence="3">
    <location>
        <begin position="10"/>
        <end position="132"/>
    </location>
</feature>
<dbReference type="Pfam" id="PF03422">
    <property type="entry name" value="CBM_6"/>
    <property type="match status" value="1"/>
</dbReference>
<dbReference type="InterPro" id="IPR006584">
    <property type="entry name" value="Cellulose-bd_IV"/>
</dbReference>
<feature type="chain" id="PRO_5011761266" evidence="2">
    <location>
        <begin position="19"/>
        <end position="134"/>
    </location>
</feature>
<dbReference type="AlphaFoldDB" id="A0A1I0S4R1"/>
<dbReference type="Proteomes" id="UP000199310">
    <property type="component" value="Unassembled WGS sequence"/>
</dbReference>
<keyword evidence="1 2" id="KW-0732">Signal</keyword>
<dbReference type="Gene3D" id="2.60.120.260">
    <property type="entry name" value="Galactose-binding domain-like"/>
    <property type="match status" value="1"/>
</dbReference>
<dbReference type="STRING" id="29529.SAMN04488122_3578"/>
<reference evidence="5" key="1">
    <citation type="submission" date="2016-10" db="EMBL/GenBank/DDBJ databases">
        <authorList>
            <person name="Varghese N."/>
            <person name="Submissions S."/>
        </authorList>
    </citation>
    <scope>NUCLEOTIDE SEQUENCE [LARGE SCALE GENOMIC DNA]</scope>
    <source>
        <strain evidence="5">DSM 3695</strain>
    </source>
</reference>
<proteinExistence type="predicted"/>
<dbReference type="SMART" id="SM00606">
    <property type="entry name" value="CBD_IV"/>
    <property type="match status" value="1"/>
</dbReference>
<organism evidence="4 5">
    <name type="scientific">Chitinophaga arvensicola</name>
    <dbReference type="NCBI Taxonomy" id="29529"/>
    <lineage>
        <taxon>Bacteria</taxon>
        <taxon>Pseudomonadati</taxon>
        <taxon>Bacteroidota</taxon>
        <taxon>Chitinophagia</taxon>
        <taxon>Chitinophagales</taxon>
        <taxon>Chitinophagaceae</taxon>
        <taxon>Chitinophaga</taxon>
    </lineage>
</organism>
<dbReference type="EMBL" id="FOJG01000002">
    <property type="protein sequence ID" value="SEW49791.1"/>
    <property type="molecule type" value="Genomic_DNA"/>
</dbReference>
<evidence type="ECO:0000313" key="4">
    <source>
        <dbReference type="EMBL" id="SEW49791.1"/>
    </source>
</evidence>
<evidence type="ECO:0000256" key="1">
    <source>
        <dbReference type="ARBA" id="ARBA00022729"/>
    </source>
</evidence>
<keyword evidence="5" id="KW-1185">Reference proteome</keyword>
<dbReference type="SUPFAM" id="SSF49785">
    <property type="entry name" value="Galactose-binding domain-like"/>
    <property type="match status" value="1"/>
</dbReference>
<dbReference type="GO" id="GO:0030246">
    <property type="term" value="F:carbohydrate binding"/>
    <property type="evidence" value="ECO:0007669"/>
    <property type="project" value="InterPro"/>
</dbReference>
<feature type="signal peptide" evidence="2">
    <location>
        <begin position="1"/>
        <end position="18"/>
    </location>
</feature>
<dbReference type="CDD" id="cd04084">
    <property type="entry name" value="CBM6_xylanase-like"/>
    <property type="match status" value="1"/>
</dbReference>
<sequence length="134" mass="14765">MRLMLLLLFAFVPVSVYGQTAAPAAKKGNRATEFQMKEGSYLAFAQVNLSLGEIGFRVEVASEHKKSNARLEFRIDKPKGKIIGTLDIPYTGDSTYALKLTGNLRHAEGVHDLYLVAKGGMPFSITAFGFIFNY</sequence>
<protein>
    <submittedName>
        <fullName evidence="4">Carbohydrate binding module (Family 6)</fullName>
    </submittedName>
</protein>
<evidence type="ECO:0000313" key="5">
    <source>
        <dbReference type="Proteomes" id="UP000199310"/>
    </source>
</evidence>